<dbReference type="Proteomes" id="UP000181901">
    <property type="component" value="Unassembled WGS sequence"/>
</dbReference>
<dbReference type="EMBL" id="LKAQ01000004">
    <property type="protein sequence ID" value="OIQ50937.1"/>
    <property type="molecule type" value="Genomic_DNA"/>
</dbReference>
<evidence type="ECO:0000313" key="10">
    <source>
        <dbReference type="EMBL" id="OIQ50937.1"/>
    </source>
</evidence>
<protein>
    <submittedName>
        <fullName evidence="10">TPR repeat-containing protein YfgC</fullName>
    </submittedName>
</protein>
<evidence type="ECO:0000256" key="6">
    <source>
        <dbReference type="ARBA" id="ARBA00023049"/>
    </source>
</evidence>
<dbReference type="InterPro" id="IPR019734">
    <property type="entry name" value="TPR_rpt"/>
</dbReference>
<dbReference type="Gene3D" id="3.30.2010.10">
    <property type="entry name" value="Metalloproteases ('zincins'), catalytic domain"/>
    <property type="match status" value="1"/>
</dbReference>
<dbReference type="GO" id="GO:0004222">
    <property type="term" value="F:metalloendopeptidase activity"/>
    <property type="evidence" value="ECO:0007669"/>
    <property type="project" value="InterPro"/>
</dbReference>
<dbReference type="Pfam" id="PF01435">
    <property type="entry name" value="Peptidase_M48"/>
    <property type="match status" value="1"/>
</dbReference>
<dbReference type="InterPro" id="IPR001915">
    <property type="entry name" value="Peptidase_M48"/>
</dbReference>
<dbReference type="GO" id="GO:0046872">
    <property type="term" value="F:metal ion binding"/>
    <property type="evidence" value="ECO:0007669"/>
    <property type="project" value="UniProtKB-KW"/>
</dbReference>
<accession>A0A1J5NGV9</accession>
<dbReference type="Pfam" id="PF14559">
    <property type="entry name" value="TPR_19"/>
    <property type="match status" value="1"/>
</dbReference>
<keyword evidence="7" id="KW-0802">TPR repeat</keyword>
<dbReference type="InterPro" id="IPR051156">
    <property type="entry name" value="Mito/Outer_Membr_Metalloprot"/>
</dbReference>
<reference evidence="10 11" key="1">
    <citation type="submission" date="2015-09" db="EMBL/GenBank/DDBJ databases">
        <title>Genome of Desulfovibrio dechloracetivorans BerOc1, a mercury methylating strain isolated from highly hydrocarbons and metals contaminated coastal sediments.</title>
        <authorList>
            <person name="Goni Urriza M."/>
            <person name="Gassie C."/>
            <person name="Bouchez O."/>
            <person name="Klopp C."/>
            <person name="Ranchou-Peyruse A."/>
            <person name="Remy G."/>
        </authorList>
    </citation>
    <scope>NUCLEOTIDE SEQUENCE [LARGE SCALE GENOMIC DNA]</scope>
    <source>
        <strain evidence="10 11">BerOc1</strain>
    </source>
</reference>
<name>A0A1J5NGV9_9BACT</name>
<evidence type="ECO:0000313" key="11">
    <source>
        <dbReference type="Proteomes" id="UP000181901"/>
    </source>
</evidence>
<gene>
    <name evidence="10" type="primary">yfgC_2</name>
    <name evidence="10" type="ORF">BerOc1_02880</name>
</gene>
<dbReference type="AlphaFoldDB" id="A0A1J5NGV9"/>
<feature type="domain" description="Peptidase M48" evidence="9">
    <location>
        <begin position="112"/>
        <end position="300"/>
    </location>
</feature>
<feature type="transmembrane region" description="Helical" evidence="8">
    <location>
        <begin position="190"/>
        <end position="209"/>
    </location>
</feature>
<keyword evidence="8" id="KW-0812">Transmembrane</keyword>
<dbReference type="PANTHER" id="PTHR22726">
    <property type="entry name" value="METALLOENDOPEPTIDASE OMA1"/>
    <property type="match status" value="1"/>
</dbReference>
<evidence type="ECO:0000256" key="1">
    <source>
        <dbReference type="ARBA" id="ARBA00001947"/>
    </source>
</evidence>
<dbReference type="SMART" id="SM00028">
    <property type="entry name" value="TPR"/>
    <property type="match status" value="3"/>
</dbReference>
<keyword evidence="5" id="KW-0862">Zinc</keyword>
<dbReference type="Gene3D" id="1.25.40.10">
    <property type="entry name" value="Tetratricopeptide repeat domain"/>
    <property type="match status" value="1"/>
</dbReference>
<feature type="transmembrane region" description="Helical" evidence="8">
    <location>
        <begin position="47"/>
        <end position="67"/>
    </location>
</feature>
<dbReference type="CDD" id="cd07333">
    <property type="entry name" value="M48C_bepA_like"/>
    <property type="match status" value="1"/>
</dbReference>
<evidence type="ECO:0000256" key="7">
    <source>
        <dbReference type="PROSITE-ProRule" id="PRU00339"/>
    </source>
</evidence>
<keyword evidence="6" id="KW-0482">Metalloprotease</keyword>
<keyword evidence="2" id="KW-0645">Protease</keyword>
<proteinExistence type="predicted"/>
<evidence type="ECO:0000256" key="2">
    <source>
        <dbReference type="ARBA" id="ARBA00022670"/>
    </source>
</evidence>
<keyword evidence="3" id="KW-0479">Metal-binding</keyword>
<evidence type="ECO:0000256" key="3">
    <source>
        <dbReference type="ARBA" id="ARBA00022723"/>
    </source>
</evidence>
<keyword evidence="8" id="KW-1133">Transmembrane helix</keyword>
<comment type="caution">
    <text evidence="10">The sequence shown here is derived from an EMBL/GenBank/DDBJ whole genome shotgun (WGS) entry which is preliminary data.</text>
</comment>
<evidence type="ECO:0000256" key="8">
    <source>
        <dbReference type="SAM" id="Phobius"/>
    </source>
</evidence>
<keyword evidence="8" id="KW-0472">Membrane</keyword>
<evidence type="ECO:0000256" key="4">
    <source>
        <dbReference type="ARBA" id="ARBA00022801"/>
    </source>
</evidence>
<evidence type="ECO:0000256" key="5">
    <source>
        <dbReference type="ARBA" id="ARBA00022833"/>
    </source>
</evidence>
<sequence length="522" mass="57512">MPVRRETIKIFRMERGMGGPGAHPVQRMVCGCFGRANGYYGGMRSPFAIFPALLAAVLLVLVPAATARADLDLFGGKMTLRDENKMGHDFDQIIRAQQNMVGDTYVTDYVATVVARVVTGKRPMPFHVKSAVIANPLINAFAIPGGYIYIFTGLIQSVDTESQLAGVIAHELAHVSQRHVVSRIEKQKKISLLSTAGMLAGLLLGVAGGSGNAGQAGQALVLGSQGAATAAMLHYSQEDEREADHVGLNSLVKAGYNPEGMPGTFEIMLKNKWYDNSSSMPSYLSTHPGTEERITYLNDRIARMPKAFLERKDDNAKLRRVQVLIRARMSPANTALAYWDDKKTSEYTPMDYVGRGITLERLKRMDEAQAAFEKALSLAKDDPLVVREAGIFYFKTGQADRAVGLLQKAAIMDPDDAMALFYLSRLQAEAKQFAEAAKNMRKVNELVPEDWEVHHHLGMILGESGDAFGGNLHLAYASVYSMRLGKAREYLQRARDLAQTQEQKDRIKELEETIKARAEIGK</sequence>
<keyword evidence="11" id="KW-1185">Reference proteome</keyword>
<dbReference type="InterPro" id="IPR011990">
    <property type="entry name" value="TPR-like_helical_dom_sf"/>
</dbReference>
<organism evidence="10 11">
    <name type="scientific">Pseudodesulfovibrio hydrargyri</name>
    <dbReference type="NCBI Taxonomy" id="2125990"/>
    <lineage>
        <taxon>Bacteria</taxon>
        <taxon>Pseudomonadati</taxon>
        <taxon>Thermodesulfobacteriota</taxon>
        <taxon>Desulfovibrionia</taxon>
        <taxon>Desulfovibrionales</taxon>
        <taxon>Desulfovibrionaceae</taxon>
    </lineage>
</organism>
<dbReference type="SUPFAM" id="SSF48452">
    <property type="entry name" value="TPR-like"/>
    <property type="match status" value="1"/>
</dbReference>
<dbReference type="PANTHER" id="PTHR22726:SF1">
    <property type="entry name" value="METALLOENDOPEPTIDASE OMA1, MITOCHONDRIAL"/>
    <property type="match status" value="1"/>
</dbReference>
<comment type="cofactor">
    <cofactor evidence="1">
        <name>Zn(2+)</name>
        <dbReference type="ChEBI" id="CHEBI:29105"/>
    </cofactor>
</comment>
<dbReference type="PROSITE" id="PS50005">
    <property type="entry name" value="TPR"/>
    <property type="match status" value="2"/>
</dbReference>
<feature type="repeat" description="TPR" evidence="7">
    <location>
        <begin position="383"/>
        <end position="416"/>
    </location>
</feature>
<feature type="repeat" description="TPR" evidence="7">
    <location>
        <begin position="349"/>
        <end position="382"/>
    </location>
</feature>
<keyword evidence="4" id="KW-0378">Hydrolase</keyword>
<evidence type="ECO:0000259" key="9">
    <source>
        <dbReference type="Pfam" id="PF01435"/>
    </source>
</evidence>
<dbReference type="GO" id="GO:0016020">
    <property type="term" value="C:membrane"/>
    <property type="evidence" value="ECO:0007669"/>
    <property type="project" value="TreeGrafter"/>
</dbReference>
<dbReference type="GO" id="GO:0051603">
    <property type="term" value="P:proteolysis involved in protein catabolic process"/>
    <property type="evidence" value="ECO:0007669"/>
    <property type="project" value="TreeGrafter"/>
</dbReference>